<feature type="transmembrane region" description="Helical" evidence="8">
    <location>
        <begin position="117"/>
        <end position="140"/>
    </location>
</feature>
<protein>
    <submittedName>
        <fullName evidence="9">Iron ABC transporter permease</fullName>
    </submittedName>
</protein>
<dbReference type="OrthoDB" id="9811721at2"/>
<keyword evidence="4" id="KW-1003">Cell membrane</keyword>
<evidence type="ECO:0000256" key="3">
    <source>
        <dbReference type="ARBA" id="ARBA00022448"/>
    </source>
</evidence>
<dbReference type="InterPro" id="IPR000522">
    <property type="entry name" value="ABC_transptr_permease_BtuC"/>
</dbReference>
<evidence type="ECO:0000256" key="2">
    <source>
        <dbReference type="ARBA" id="ARBA00007935"/>
    </source>
</evidence>
<reference evidence="9 10" key="1">
    <citation type="submission" date="2019-02" db="EMBL/GenBank/DDBJ databases">
        <title>Isolation and identification of novel species under the genus Muribaculum.</title>
        <authorList>
            <person name="Miyake S."/>
            <person name="Ding Y."/>
            <person name="Low A."/>
            <person name="Soh M."/>
            <person name="Seedorf H."/>
        </authorList>
    </citation>
    <scope>NUCLEOTIDE SEQUENCE [LARGE SCALE GENOMIC DNA]</scope>
    <source>
        <strain evidence="9 10">TLL-A4</strain>
    </source>
</reference>
<evidence type="ECO:0000256" key="7">
    <source>
        <dbReference type="ARBA" id="ARBA00023136"/>
    </source>
</evidence>
<comment type="subcellular location">
    <subcellularLocation>
        <location evidence="1">Cell membrane</location>
        <topology evidence="1">Multi-pass membrane protein</topology>
    </subcellularLocation>
</comment>
<feature type="transmembrane region" description="Helical" evidence="8">
    <location>
        <begin position="191"/>
        <end position="213"/>
    </location>
</feature>
<proteinExistence type="inferred from homology"/>
<keyword evidence="6 8" id="KW-1133">Transmembrane helix</keyword>
<gene>
    <name evidence="9" type="ORF">E7746_08815</name>
</gene>
<dbReference type="KEGG" id="mgod:E7746_08815"/>
<dbReference type="RefSeq" id="WP_123396430.1">
    <property type="nucleotide sequence ID" value="NZ_CANQMU010000006.1"/>
</dbReference>
<evidence type="ECO:0000256" key="5">
    <source>
        <dbReference type="ARBA" id="ARBA00022692"/>
    </source>
</evidence>
<dbReference type="InterPro" id="IPR037294">
    <property type="entry name" value="ABC_BtuC-like"/>
</dbReference>
<dbReference type="GO" id="GO:0033214">
    <property type="term" value="P:siderophore-iron import into cell"/>
    <property type="evidence" value="ECO:0007669"/>
    <property type="project" value="TreeGrafter"/>
</dbReference>
<evidence type="ECO:0000256" key="1">
    <source>
        <dbReference type="ARBA" id="ARBA00004651"/>
    </source>
</evidence>
<dbReference type="Proteomes" id="UP000297031">
    <property type="component" value="Chromosome"/>
</dbReference>
<evidence type="ECO:0000313" key="9">
    <source>
        <dbReference type="EMBL" id="QCD35974.1"/>
    </source>
</evidence>
<feature type="transmembrane region" description="Helical" evidence="8">
    <location>
        <begin position="147"/>
        <end position="171"/>
    </location>
</feature>
<dbReference type="Pfam" id="PF01032">
    <property type="entry name" value="FecCD"/>
    <property type="match status" value="1"/>
</dbReference>
<feature type="transmembrane region" description="Helical" evidence="8">
    <location>
        <begin position="307"/>
        <end position="327"/>
    </location>
</feature>
<dbReference type="EMBL" id="CP039393">
    <property type="protein sequence ID" value="QCD35974.1"/>
    <property type="molecule type" value="Genomic_DNA"/>
</dbReference>
<dbReference type="GO" id="GO:0005886">
    <property type="term" value="C:plasma membrane"/>
    <property type="evidence" value="ECO:0007669"/>
    <property type="project" value="UniProtKB-SubCell"/>
</dbReference>
<organism evidence="9 10">
    <name type="scientific">Muribaculum gordoncarteri</name>
    <dbReference type="NCBI Taxonomy" id="2530390"/>
    <lineage>
        <taxon>Bacteria</taxon>
        <taxon>Pseudomonadati</taxon>
        <taxon>Bacteroidota</taxon>
        <taxon>Bacteroidia</taxon>
        <taxon>Bacteroidales</taxon>
        <taxon>Muribaculaceae</taxon>
        <taxon>Muribaculum</taxon>
    </lineage>
</organism>
<keyword evidence="3" id="KW-0813">Transport</keyword>
<feature type="transmembrane region" description="Helical" evidence="8">
    <location>
        <begin position="280"/>
        <end position="300"/>
    </location>
</feature>
<accession>A0A4P7VL04</accession>
<sequence>MRFIILTVTLLLLFVMNLYFGSVAISAADVTDILLGHDGDYGAARFIVTGSRLPQAVTALLAGAGLAVSGLMLQTAFRNPLAGPSILGINSGASLGVAIVMLFLGGTISAGGYSVGGYVAVMAAAFAGSMLIMGLLLLFSSWLKNDLMLLITGIMVGYMTSSVISLLNYMSSADGVHSYVMWGMGNFNGVSLSRLPLFALMTLAGIVMALLLIKPLNIILLGSNYARNLGISMRRVRNLLLLATGLLTAVITAYCGPISFIGLAVPHIARLVFRTDNHRVLMPATLISGAIVALGCNLVCVLPESTILPINAVTPLVGAPVILYVILRERRGRH</sequence>
<keyword evidence="7 8" id="KW-0472">Membrane</keyword>
<evidence type="ECO:0000313" key="10">
    <source>
        <dbReference type="Proteomes" id="UP000297031"/>
    </source>
</evidence>
<dbReference type="PANTHER" id="PTHR30472">
    <property type="entry name" value="FERRIC ENTEROBACTIN TRANSPORT SYSTEM PERMEASE PROTEIN"/>
    <property type="match status" value="1"/>
</dbReference>
<evidence type="ECO:0000256" key="6">
    <source>
        <dbReference type="ARBA" id="ARBA00022989"/>
    </source>
</evidence>
<dbReference type="SUPFAM" id="SSF81345">
    <property type="entry name" value="ABC transporter involved in vitamin B12 uptake, BtuC"/>
    <property type="match status" value="1"/>
</dbReference>
<dbReference type="PANTHER" id="PTHR30472:SF41">
    <property type="entry name" value="TRANSPORT SYSTEM PERMEASE PROTEIN"/>
    <property type="match status" value="1"/>
</dbReference>
<dbReference type="GO" id="GO:0022857">
    <property type="term" value="F:transmembrane transporter activity"/>
    <property type="evidence" value="ECO:0007669"/>
    <property type="project" value="InterPro"/>
</dbReference>
<feature type="transmembrane region" description="Helical" evidence="8">
    <location>
        <begin position="239"/>
        <end position="268"/>
    </location>
</feature>
<dbReference type="CDD" id="cd06550">
    <property type="entry name" value="TM_ABC_iron-siderophores_like"/>
    <property type="match status" value="1"/>
</dbReference>
<dbReference type="Gene3D" id="1.10.3470.10">
    <property type="entry name" value="ABC transporter involved in vitamin B12 uptake, BtuC"/>
    <property type="match status" value="1"/>
</dbReference>
<comment type="similarity">
    <text evidence="2">Belongs to the binding-protein-dependent transport system permease family. FecCD subfamily.</text>
</comment>
<evidence type="ECO:0000256" key="4">
    <source>
        <dbReference type="ARBA" id="ARBA00022475"/>
    </source>
</evidence>
<dbReference type="AlphaFoldDB" id="A0A4P7VL04"/>
<feature type="transmembrane region" description="Helical" evidence="8">
    <location>
        <begin position="53"/>
        <end position="73"/>
    </location>
</feature>
<feature type="transmembrane region" description="Helical" evidence="8">
    <location>
        <begin position="85"/>
        <end position="105"/>
    </location>
</feature>
<keyword evidence="5 8" id="KW-0812">Transmembrane</keyword>
<name>A0A4P7VL04_9BACT</name>
<keyword evidence="10" id="KW-1185">Reference proteome</keyword>
<evidence type="ECO:0000256" key="8">
    <source>
        <dbReference type="SAM" id="Phobius"/>
    </source>
</evidence>